<evidence type="ECO:0000313" key="1">
    <source>
        <dbReference type="EMBL" id="JAD71519.1"/>
    </source>
</evidence>
<proteinExistence type="predicted"/>
<accession>A0A0A9C5D8</accession>
<sequence length="62" mass="7453">MPMMSEMQAEKSVYSNGNAVWWEPEGKQTVWPNHSREKCFRGWWVPCQHRQSTWRLELTGRS</sequence>
<reference evidence="1" key="2">
    <citation type="journal article" date="2015" name="Data Brief">
        <title>Shoot transcriptome of the giant reed, Arundo donax.</title>
        <authorList>
            <person name="Barrero R.A."/>
            <person name="Guerrero F.D."/>
            <person name="Moolhuijzen P."/>
            <person name="Goolsby J.A."/>
            <person name="Tidwell J."/>
            <person name="Bellgard S.E."/>
            <person name="Bellgard M.I."/>
        </authorList>
    </citation>
    <scope>NUCLEOTIDE SEQUENCE</scope>
    <source>
        <tissue evidence="1">Shoot tissue taken approximately 20 cm above the soil surface</tissue>
    </source>
</reference>
<name>A0A0A9C5D8_ARUDO</name>
<protein>
    <submittedName>
        <fullName evidence="1">Uncharacterized protein</fullName>
    </submittedName>
</protein>
<dbReference type="EMBL" id="GBRH01226376">
    <property type="protein sequence ID" value="JAD71519.1"/>
    <property type="molecule type" value="Transcribed_RNA"/>
</dbReference>
<dbReference type="AlphaFoldDB" id="A0A0A9C5D8"/>
<organism evidence="1">
    <name type="scientific">Arundo donax</name>
    <name type="common">Giant reed</name>
    <name type="synonym">Donax arundinaceus</name>
    <dbReference type="NCBI Taxonomy" id="35708"/>
    <lineage>
        <taxon>Eukaryota</taxon>
        <taxon>Viridiplantae</taxon>
        <taxon>Streptophyta</taxon>
        <taxon>Embryophyta</taxon>
        <taxon>Tracheophyta</taxon>
        <taxon>Spermatophyta</taxon>
        <taxon>Magnoliopsida</taxon>
        <taxon>Liliopsida</taxon>
        <taxon>Poales</taxon>
        <taxon>Poaceae</taxon>
        <taxon>PACMAD clade</taxon>
        <taxon>Arundinoideae</taxon>
        <taxon>Arundineae</taxon>
        <taxon>Arundo</taxon>
    </lineage>
</organism>
<reference evidence="1" key="1">
    <citation type="submission" date="2014-09" db="EMBL/GenBank/DDBJ databases">
        <authorList>
            <person name="Magalhaes I.L.F."/>
            <person name="Oliveira U."/>
            <person name="Santos F.R."/>
            <person name="Vidigal T.H.D.A."/>
            <person name="Brescovit A.D."/>
            <person name="Santos A.J."/>
        </authorList>
    </citation>
    <scope>NUCLEOTIDE SEQUENCE</scope>
    <source>
        <tissue evidence="1">Shoot tissue taken approximately 20 cm above the soil surface</tissue>
    </source>
</reference>